<dbReference type="Gene3D" id="3.10.100.10">
    <property type="entry name" value="Mannose-Binding Protein A, subunit A"/>
    <property type="match status" value="1"/>
</dbReference>
<evidence type="ECO:0000259" key="3">
    <source>
        <dbReference type="PROSITE" id="PS50041"/>
    </source>
</evidence>
<dbReference type="SUPFAM" id="SSF56436">
    <property type="entry name" value="C-type lectin-like"/>
    <property type="match status" value="1"/>
</dbReference>
<evidence type="ECO:0000313" key="4">
    <source>
        <dbReference type="EMBL" id="KAF7706691.1"/>
    </source>
</evidence>
<sequence length="186" mass="21314">MKSQNYSMARQTEAVLLLILAASATALATAELSDAYFDKLVQEAAHRQVNEKCGKCCSNGWVISDKRCYIYQATRMIWASAEKHCQNLGGHLISIQNDNDYRLAKSVIRIHDPGENPTWIGLSDCQKRNHWFWTDGSKMTYTKWNPREPNHILGECCVQMNHGKMKDWNDVGCKKKFPFVCAKSFY</sequence>
<dbReference type="InterPro" id="IPR001304">
    <property type="entry name" value="C-type_lectin-like"/>
</dbReference>
<dbReference type="OrthoDB" id="7357196at2759"/>
<dbReference type="InterPro" id="IPR050111">
    <property type="entry name" value="C-type_lectin/snaclec_domain"/>
</dbReference>
<accession>A0A8T0BHN3</accession>
<dbReference type="PANTHER" id="PTHR22803">
    <property type="entry name" value="MANNOSE, PHOSPHOLIPASE, LECTIN RECEPTOR RELATED"/>
    <property type="match status" value="1"/>
</dbReference>
<protein>
    <recommendedName>
        <fullName evidence="3">C-type lectin domain-containing protein</fullName>
    </recommendedName>
</protein>
<evidence type="ECO:0000256" key="2">
    <source>
        <dbReference type="SAM" id="SignalP"/>
    </source>
</evidence>
<evidence type="ECO:0000256" key="1">
    <source>
        <dbReference type="ARBA" id="ARBA00023157"/>
    </source>
</evidence>
<evidence type="ECO:0000313" key="5">
    <source>
        <dbReference type="Proteomes" id="UP000606274"/>
    </source>
</evidence>
<dbReference type="InterPro" id="IPR016187">
    <property type="entry name" value="CTDL_fold"/>
</dbReference>
<feature type="chain" id="PRO_5035844539" description="C-type lectin domain-containing protein" evidence="2">
    <location>
        <begin position="29"/>
        <end position="186"/>
    </location>
</feature>
<comment type="caution">
    <text evidence="4">The sequence shown here is derived from an EMBL/GenBank/DDBJ whole genome shotgun (WGS) entry which is preliminary data.</text>
</comment>
<dbReference type="Pfam" id="PF00059">
    <property type="entry name" value="Lectin_C"/>
    <property type="match status" value="1"/>
</dbReference>
<name>A0A8T0BHN3_SILME</name>
<feature type="signal peptide" evidence="2">
    <location>
        <begin position="1"/>
        <end position="28"/>
    </location>
</feature>
<dbReference type="PROSITE" id="PS00615">
    <property type="entry name" value="C_TYPE_LECTIN_1"/>
    <property type="match status" value="1"/>
</dbReference>
<dbReference type="PROSITE" id="PS50041">
    <property type="entry name" value="C_TYPE_LECTIN_2"/>
    <property type="match status" value="1"/>
</dbReference>
<keyword evidence="1" id="KW-1015">Disulfide bond</keyword>
<keyword evidence="5" id="KW-1185">Reference proteome</keyword>
<organism evidence="4 5">
    <name type="scientific">Silurus meridionalis</name>
    <name type="common">Southern catfish</name>
    <name type="synonym">Silurus soldatovi meridionalis</name>
    <dbReference type="NCBI Taxonomy" id="175797"/>
    <lineage>
        <taxon>Eukaryota</taxon>
        <taxon>Metazoa</taxon>
        <taxon>Chordata</taxon>
        <taxon>Craniata</taxon>
        <taxon>Vertebrata</taxon>
        <taxon>Euteleostomi</taxon>
        <taxon>Actinopterygii</taxon>
        <taxon>Neopterygii</taxon>
        <taxon>Teleostei</taxon>
        <taxon>Ostariophysi</taxon>
        <taxon>Siluriformes</taxon>
        <taxon>Siluridae</taxon>
        <taxon>Silurus</taxon>
    </lineage>
</organism>
<dbReference type="InterPro" id="IPR016186">
    <property type="entry name" value="C-type_lectin-like/link_sf"/>
</dbReference>
<dbReference type="InterPro" id="IPR018378">
    <property type="entry name" value="C-type_lectin_CS"/>
</dbReference>
<reference evidence="4" key="1">
    <citation type="submission" date="2020-08" db="EMBL/GenBank/DDBJ databases">
        <title>Chromosome-level assembly of Southern catfish (Silurus meridionalis) provides insights into visual adaptation to the nocturnal and benthic lifestyles.</title>
        <authorList>
            <person name="Zhang Y."/>
            <person name="Wang D."/>
            <person name="Peng Z."/>
        </authorList>
    </citation>
    <scope>NUCLEOTIDE SEQUENCE</scope>
    <source>
        <strain evidence="4">SWU-2019-XX</strain>
        <tissue evidence="4">Muscle</tissue>
    </source>
</reference>
<dbReference type="EMBL" id="JABFDY010000006">
    <property type="protein sequence ID" value="KAF7706691.1"/>
    <property type="molecule type" value="Genomic_DNA"/>
</dbReference>
<dbReference type="CDD" id="cd00037">
    <property type="entry name" value="CLECT"/>
    <property type="match status" value="1"/>
</dbReference>
<proteinExistence type="predicted"/>
<feature type="domain" description="C-type lectin" evidence="3">
    <location>
        <begin position="64"/>
        <end position="182"/>
    </location>
</feature>
<dbReference type="Proteomes" id="UP000606274">
    <property type="component" value="Unassembled WGS sequence"/>
</dbReference>
<keyword evidence="2" id="KW-0732">Signal</keyword>
<gene>
    <name evidence="4" type="ORF">HF521_019945</name>
</gene>
<dbReference type="SMART" id="SM00034">
    <property type="entry name" value="CLECT"/>
    <property type="match status" value="1"/>
</dbReference>
<dbReference type="AlphaFoldDB" id="A0A8T0BHN3"/>